<organism evidence="2 3">
    <name type="scientific">Cystoisospora suis</name>
    <dbReference type="NCBI Taxonomy" id="483139"/>
    <lineage>
        <taxon>Eukaryota</taxon>
        <taxon>Sar</taxon>
        <taxon>Alveolata</taxon>
        <taxon>Apicomplexa</taxon>
        <taxon>Conoidasida</taxon>
        <taxon>Coccidia</taxon>
        <taxon>Eucoccidiorida</taxon>
        <taxon>Eimeriorina</taxon>
        <taxon>Sarcocystidae</taxon>
        <taxon>Cystoisospora</taxon>
    </lineage>
</organism>
<keyword evidence="3" id="KW-1185">Reference proteome</keyword>
<evidence type="ECO:0000256" key="1">
    <source>
        <dbReference type="SAM" id="Phobius"/>
    </source>
</evidence>
<reference evidence="2 3" key="1">
    <citation type="journal article" date="2017" name="Int. J. Parasitol.">
        <title>The genome of the protozoan parasite Cystoisospora suis and a reverse vaccinology approach to identify vaccine candidates.</title>
        <authorList>
            <person name="Palmieri N."/>
            <person name="Shrestha A."/>
            <person name="Ruttkowski B."/>
            <person name="Beck T."/>
            <person name="Vogl C."/>
            <person name="Tomley F."/>
            <person name="Blake D.P."/>
            <person name="Joachim A."/>
        </authorList>
    </citation>
    <scope>NUCLEOTIDE SEQUENCE [LARGE SCALE GENOMIC DNA]</scope>
    <source>
        <strain evidence="2 3">Wien I</strain>
    </source>
</reference>
<sequence>MNERRKAYLEYHTSCHSFAASLALLSLIQYYSVGYSFFQYSSVTLDRLRAATLLFYHLLRQ</sequence>
<keyword evidence="1" id="KW-0812">Transmembrane</keyword>
<evidence type="ECO:0008006" key="4">
    <source>
        <dbReference type="Google" id="ProtNLM"/>
    </source>
</evidence>
<dbReference type="EMBL" id="MIGC01005178">
    <property type="protein sequence ID" value="PHJ17211.1"/>
    <property type="molecule type" value="Genomic_DNA"/>
</dbReference>
<accession>A0A2C6JK70</accession>
<protein>
    <recommendedName>
        <fullName evidence="4">Transmembrane protein</fullName>
    </recommendedName>
</protein>
<dbReference type="RefSeq" id="XP_067918936.1">
    <property type="nucleotide sequence ID" value="XM_068069086.1"/>
</dbReference>
<dbReference type="VEuPathDB" id="ToxoDB:CSUI_008967"/>
<dbReference type="AlphaFoldDB" id="A0A2C6JK70"/>
<proteinExistence type="predicted"/>
<keyword evidence="1" id="KW-1133">Transmembrane helix</keyword>
<keyword evidence="1" id="KW-0472">Membrane</keyword>
<comment type="caution">
    <text evidence="2">The sequence shown here is derived from an EMBL/GenBank/DDBJ whole genome shotgun (WGS) entry which is preliminary data.</text>
</comment>
<dbReference type="GeneID" id="94432297"/>
<gene>
    <name evidence="2" type="ORF">CSUI_008967</name>
</gene>
<feature type="transmembrane region" description="Helical" evidence="1">
    <location>
        <begin position="12"/>
        <end position="31"/>
    </location>
</feature>
<evidence type="ECO:0000313" key="3">
    <source>
        <dbReference type="Proteomes" id="UP000221165"/>
    </source>
</evidence>
<evidence type="ECO:0000313" key="2">
    <source>
        <dbReference type="EMBL" id="PHJ17211.1"/>
    </source>
</evidence>
<name>A0A2C6JK70_9APIC</name>
<dbReference type="Proteomes" id="UP000221165">
    <property type="component" value="Unassembled WGS sequence"/>
</dbReference>